<keyword evidence="2" id="KW-1185">Reference proteome</keyword>
<accession>A0ACB9HQ64</accession>
<gene>
    <name evidence="1" type="ORF">L1987_32705</name>
</gene>
<evidence type="ECO:0000313" key="1">
    <source>
        <dbReference type="EMBL" id="KAI3797448.1"/>
    </source>
</evidence>
<comment type="caution">
    <text evidence="1">The sequence shown here is derived from an EMBL/GenBank/DDBJ whole genome shotgun (WGS) entry which is preliminary data.</text>
</comment>
<name>A0ACB9HQ64_9ASTR</name>
<reference evidence="1 2" key="2">
    <citation type="journal article" date="2022" name="Mol. Ecol. Resour.">
        <title>The genomes of chicory, endive, great burdock and yacon provide insights into Asteraceae paleo-polyploidization history and plant inulin production.</title>
        <authorList>
            <person name="Fan W."/>
            <person name="Wang S."/>
            <person name="Wang H."/>
            <person name="Wang A."/>
            <person name="Jiang F."/>
            <person name="Liu H."/>
            <person name="Zhao H."/>
            <person name="Xu D."/>
            <person name="Zhang Y."/>
        </authorList>
    </citation>
    <scope>NUCLEOTIDE SEQUENCE [LARGE SCALE GENOMIC DNA]</scope>
    <source>
        <strain evidence="2">cv. Yunnan</strain>
        <tissue evidence="1">Leaves</tissue>
    </source>
</reference>
<organism evidence="1 2">
    <name type="scientific">Smallanthus sonchifolius</name>
    <dbReference type="NCBI Taxonomy" id="185202"/>
    <lineage>
        <taxon>Eukaryota</taxon>
        <taxon>Viridiplantae</taxon>
        <taxon>Streptophyta</taxon>
        <taxon>Embryophyta</taxon>
        <taxon>Tracheophyta</taxon>
        <taxon>Spermatophyta</taxon>
        <taxon>Magnoliopsida</taxon>
        <taxon>eudicotyledons</taxon>
        <taxon>Gunneridae</taxon>
        <taxon>Pentapetalae</taxon>
        <taxon>asterids</taxon>
        <taxon>campanulids</taxon>
        <taxon>Asterales</taxon>
        <taxon>Asteraceae</taxon>
        <taxon>Asteroideae</taxon>
        <taxon>Heliantheae alliance</taxon>
        <taxon>Millerieae</taxon>
        <taxon>Smallanthus</taxon>
    </lineage>
</organism>
<sequence length="1168" mass="130740">MAEIAEMMEAEEREASVADQRESTTAVALMAIGEESSSSTEVDSNSFAVISCSKCLGLKDENSKLQDKVEPLRIAALSYKENVKRYKDSIQTLKKEKREFSLKISEQQFHLDVAYKGLEKRNNEITKLQNEVLQLNGKIEKLKNSRFVVEHYESVVRHVNGLGLGTNVIPPPVSGKFVNGLIDIDLSCLDESSSQDDSSNKDDSSSKADSASNEKFFTASDDGSENTCPEGVVSKEMLGEHIVEKNIVIDRDNCILTEPETIETNEKLKVMLYGFANHYGLGYKANLEKYYTPKNESTSGPSKTTTNVHQTTSPAHHAKSSYAKSNEPYRRIYKEKRDCFHCGMVGHILVNFPTKNQGKRPIVSKPAVIPKSPPVKQPKNLKPNVVKPPVKPMVKPKATSEAKPSVQKREKKSAKPCVSTSGSRPTGEKPVAKLSKPQRRRRNKRLRNHRHDRARAGSDRGSLRRARGWVRRHHRVGYGSSGYVPRRSIGRQRRCERRVKVLRGREGGCESVGSMQFTPFHPIREALIVVGAGQNVTRKLEQLAGIQSGEASASSPGASKCKPTVPVKPKKRSWNKKTKSSQSSSPKSSKDSPIFDSHDCELIEGHPKGTISNRWYVDSGCSRHMTCNMALLQDIKPFRGGHVAFAEFDSILWHRKLGHISYRKINHLVQNGLVTGVPKLRFSVADDYMPCKKGKQQRKSHKPKLQNSIDTPLELLHMDLFGPISIRSIRGKSYCVVVTNDFSRFTWAHFLGTKDETAEILQYLILSLESLCKLKVRRIRSDNGTEFKNNLMELFCLKKGIHHKFSAPYTPQQNGVAERKNRTLIETARTMLLDAKLPVTFWAEAVNTACHDKDPEAGTSGSEQQPSALAIVPISAVPMAEGESTQSEGGGDASGGNKGKSVAKVLKDLSEDLSDDTILLLEPNYSKEAHIDALCNLEGGEIDSDEDWDEEDEDIVFEVPKGDREVEYELEDGEIFEAPFFEIHLDTGMILAVRFKEDKNLFAIKRAGGVQYLKPTSEAFNSLPRHDLVNLANRELLGHSNNAEAMGLWQILQREGRSGKFEVFKPQVPKRVRDKNVRHPVTQKSLKKLVYKPVLCETRIPLSKLSQDILVFDEISFINFSVKDLEALADRYCIHTDERTKALASKYNKVVKFCLDYKKKMGAKAGEL</sequence>
<dbReference type="EMBL" id="CM042028">
    <property type="protein sequence ID" value="KAI3797448.1"/>
    <property type="molecule type" value="Genomic_DNA"/>
</dbReference>
<proteinExistence type="predicted"/>
<evidence type="ECO:0000313" key="2">
    <source>
        <dbReference type="Proteomes" id="UP001056120"/>
    </source>
</evidence>
<reference evidence="2" key="1">
    <citation type="journal article" date="2022" name="Mol. Ecol. Resour.">
        <title>The genomes of chicory, endive, great burdock and yacon provide insights into Asteraceae palaeo-polyploidization history and plant inulin production.</title>
        <authorList>
            <person name="Fan W."/>
            <person name="Wang S."/>
            <person name="Wang H."/>
            <person name="Wang A."/>
            <person name="Jiang F."/>
            <person name="Liu H."/>
            <person name="Zhao H."/>
            <person name="Xu D."/>
            <person name="Zhang Y."/>
        </authorList>
    </citation>
    <scope>NUCLEOTIDE SEQUENCE [LARGE SCALE GENOMIC DNA]</scope>
    <source>
        <strain evidence="2">cv. Yunnan</strain>
    </source>
</reference>
<protein>
    <submittedName>
        <fullName evidence="1">Uncharacterized protein</fullName>
    </submittedName>
</protein>
<dbReference type="Proteomes" id="UP001056120">
    <property type="component" value="Linkage Group LG11"/>
</dbReference>